<dbReference type="InterPro" id="IPR016186">
    <property type="entry name" value="C-type_lectin-like/link_sf"/>
</dbReference>
<feature type="unsure residue" description="I or L" evidence="4">
    <location>
        <position position="5"/>
    </location>
</feature>
<feature type="chain" id="PRO_5014156257" evidence="1">
    <location>
        <begin position="29"/>
        <end position="169"/>
    </location>
</feature>
<dbReference type="FunCoup" id="A0A2I4CJQ8">
    <property type="interactions" value="794"/>
</dbReference>
<organism evidence="3 4">
    <name type="scientific">Austrofundulus limnaeus</name>
    <name type="common">Annual killifish</name>
    <dbReference type="NCBI Taxonomy" id="52670"/>
    <lineage>
        <taxon>Eukaryota</taxon>
        <taxon>Metazoa</taxon>
        <taxon>Chordata</taxon>
        <taxon>Craniata</taxon>
        <taxon>Vertebrata</taxon>
        <taxon>Euteleostomi</taxon>
        <taxon>Actinopterygii</taxon>
        <taxon>Neopterygii</taxon>
        <taxon>Teleostei</taxon>
        <taxon>Neoteleostei</taxon>
        <taxon>Acanthomorphata</taxon>
        <taxon>Ovalentaria</taxon>
        <taxon>Atherinomorphae</taxon>
        <taxon>Cyprinodontiformes</taxon>
        <taxon>Rivulidae</taxon>
        <taxon>Austrofundulus</taxon>
    </lineage>
</organism>
<dbReference type="STRING" id="52670.A0A2I4CJQ8"/>
<dbReference type="InParanoid" id="A0A2I4CJQ8"/>
<protein>
    <submittedName>
        <fullName evidence="4">Galactose-specific lectin nattectin isoform X1</fullName>
    </submittedName>
</protein>
<evidence type="ECO:0000313" key="4">
    <source>
        <dbReference type="RefSeq" id="XP_013880206.1"/>
    </source>
</evidence>
<feature type="domain" description="C-type lectin" evidence="2">
    <location>
        <begin position="47"/>
        <end position="150"/>
    </location>
</feature>
<dbReference type="PROSITE" id="PS50041">
    <property type="entry name" value="C_TYPE_LECTIN_2"/>
    <property type="match status" value="1"/>
</dbReference>
<keyword evidence="1" id="KW-0732">Signal</keyword>
<dbReference type="InterPro" id="IPR001304">
    <property type="entry name" value="C-type_lectin-like"/>
</dbReference>
<dbReference type="InterPro" id="IPR050111">
    <property type="entry name" value="C-type_lectin/snaclec_domain"/>
</dbReference>
<name>A0A2I4CJQ8_AUSLI</name>
<dbReference type="InterPro" id="IPR016187">
    <property type="entry name" value="CTDL_fold"/>
</dbReference>
<accession>A0A2I4CJQ8</accession>
<dbReference type="KEGG" id="alim:106529352"/>
<keyword evidence="3" id="KW-1185">Reference proteome</keyword>
<dbReference type="Pfam" id="PF00059">
    <property type="entry name" value="Lectin_C"/>
    <property type="match status" value="1"/>
</dbReference>
<evidence type="ECO:0000313" key="3">
    <source>
        <dbReference type="Proteomes" id="UP000192220"/>
    </source>
</evidence>
<reference evidence="4" key="1">
    <citation type="submission" date="2025-08" db="UniProtKB">
        <authorList>
            <consortium name="RefSeq"/>
        </authorList>
    </citation>
    <scope>IDENTIFICATION</scope>
    <source>
        <strain evidence="4">Quisiro</strain>
        <tissue evidence="4">Liver</tissue>
    </source>
</reference>
<dbReference type="SUPFAM" id="SSF56436">
    <property type="entry name" value="C-type lectin-like"/>
    <property type="match status" value="1"/>
</dbReference>
<dbReference type="SMART" id="SM00034">
    <property type="entry name" value="CLECT"/>
    <property type="match status" value="1"/>
</dbReference>
<gene>
    <name evidence="4" type="primary">LOC106529352</name>
</gene>
<dbReference type="RefSeq" id="XP_013880206.1">
    <property type="nucleotide sequence ID" value="XM_014024752.1"/>
</dbReference>
<dbReference type="Proteomes" id="UP000192220">
    <property type="component" value="Unplaced"/>
</dbReference>
<feature type="signal peptide" evidence="1">
    <location>
        <begin position="1"/>
        <end position="28"/>
    </location>
</feature>
<dbReference type="OrthoDB" id="441660at2759"/>
<dbReference type="PANTHER" id="PTHR22803">
    <property type="entry name" value="MANNOSE, PHOSPHOLIPASE, LECTIN RECEPTOR RELATED"/>
    <property type="match status" value="1"/>
</dbReference>
<sequence length="169" mass="18882">MNKFLVVFPQMQSSLVLVLLLCGLGIRADDSCTPTDCENCPPGWKPFEGRCYVFLKGEAEWAVAERHCNFLGGNLASISSKKQHDFLREMIFKDTGTNKRTWVGANDAVKEGGWLWSDGTKFDKTYSFWAPGEPDNRGGNQNCMEINMNGTNFTEGLFLVLFLLPAAQI</sequence>
<evidence type="ECO:0000256" key="1">
    <source>
        <dbReference type="SAM" id="SignalP"/>
    </source>
</evidence>
<proteinExistence type="predicted"/>
<dbReference type="AlphaFoldDB" id="A0A2I4CJQ8"/>
<dbReference type="Gene3D" id="3.10.100.10">
    <property type="entry name" value="Mannose-Binding Protein A, subunit A"/>
    <property type="match status" value="1"/>
</dbReference>
<evidence type="ECO:0000259" key="2">
    <source>
        <dbReference type="PROSITE" id="PS50041"/>
    </source>
</evidence>